<keyword evidence="4" id="KW-0560">Oxidoreductase</keyword>
<organism evidence="6 7">
    <name type="scientific">Gordonia terrae</name>
    <dbReference type="NCBI Taxonomy" id="2055"/>
    <lineage>
        <taxon>Bacteria</taxon>
        <taxon>Bacillati</taxon>
        <taxon>Actinomycetota</taxon>
        <taxon>Actinomycetes</taxon>
        <taxon>Mycobacteriales</taxon>
        <taxon>Gordoniaceae</taxon>
        <taxon>Gordonia</taxon>
    </lineage>
</organism>
<accession>A0AAD0KEY9</accession>
<gene>
    <name evidence="6" type="ORF">DLJ61_22660</name>
</gene>
<keyword evidence="2" id="KW-0285">Flavoprotein</keyword>
<dbReference type="Gene3D" id="3.20.20.70">
    <property type="entry name" value="Aldolase class I"/>
    <property type="match status" value="1"/>
</dbReference>
<evidence type="ECO:0000256" key="2">
    <source>
        <dbReference type="ARBA" id="ARBA00022630"/>
    </source>
</evidence>
<protein>
    <submittedName>
        <fullName evidence="6">Nitronate monooxygenase</fullName>
    </submittedName>
</protein>
<dbReference type="AlphaFoldDB" id="A0AAD0KEY9"/>
<comment type="similarity">
    <text evidence="1">Belongs to the nitronate monooxygenase family. NMO class I subfamily.</text>
</comment>
<evidence type="ECO:0000256" key="5">
    <source>
        <dbReference type="ARBA" id="ARBA00023033"/>
    </source>
</evidence>
<dbReference type="PANTHER" id="PTHR42747:SF4">
    <property type="entry name" value="BLR1330 PROTEIN"/>
    <property type="match status" value="1"/>
</dbReference>
<dbReference type="InterPro" id="IPR013785">
    <property type="entry name" value="Aldolase_TIM"/>
</dbReference>
<evidence type="ECO:0000313" key="7">
    <source>
        <dbReference type="Proteomes" id="UP000247118"/>
    </source>
</evidence>
<keyword evidence="3" id="KW-0288">FMN</keyword>
<dbReference type="InterPro" id="IPR004136">
    <property type="entry name" value="NMO"/>
</dbReference>
<dbReference type="Pfam" id="PF03060">
    <property type="entry name" value="NMO"/>
    <property type="match status" value="1"/>
</dbReference>
<dbReference type="GeneID" id="32690621"/>
<name>A0AAD0KEY9_9ACTN</name>
<dbReference type="EMBL" id="CP029604">
    <property type="protein sequence ID" value="AWO85952.1"/>
    <property type="molecule type" value="Genomic_DNA"/>
</dbReference>
<dbReference type="RefSeq" id="WP_004022420.1">
    <property type="nucleotide sequence ID" value="NZ_CABEIC010000002.1"/>
</dbReference>
<sequence length="326" mass="33663">MNHAIAGALRVPVVAAPMFLVSGPDLVIATCRAGIIGSFPTQNCRTVADLDTWMGTITDRLSTGGERPPAPWAANLVTHSSNERLKDDLQLIAEYKPQVVITALGSPRPVMEVVKGYGGTVIADVVNMKLAHKAAAAGVDGMACISAGAGGHTGHLSPFAFTSAVREFFDGMIVIGGGITDGHGVAGAITAGADLVYMGTRFLAAQESMAESEYKQMIVDNGPDDLIVSSAITGTPASWLRPSLVACGLDPDNLQSPTGSKNYTAGGASIKRWRDVWAAGQGLQTVRAIEPAGTIVDRIAAEYDTALGRASTAHDALRVPGGTVVA</sequence>
<dbReference type="KEGG" id="gta:BCM27_22430"/>
<evidence type="ECO:0000313" key="6">
    <source>
        <dbReference type="EMBL" id="AWO85952.1"/>
    </source>
</evidence>
<dbReference type="PANTHER" id="PTHR42747">
    <property type="entry name" value="NITRONATE MONOOXYGENASE-RELATED"/>
    <property type="match status" value="1"/>
</dbReference>
<reference evidence="6 7" key="1">
    <citation type="submission" date="2018-05" db="EMBL/GenBank/DDBJ databases">
        <title>Complete genome sequence of Gordonia terrae NRRL B-16283.</title>
        <authorList>
            <person name="Garlena R.A."/>
            <person name="Russell D.A."/>
            <person name="Hatfull G.F."/>
        </authorList>
    </citation>
    <scope>NUCLEOTIDE SEQUENCE [LARGE SCALE GENOMIC DNA]</scope>
    <source>
        <strain evidence="6 7">NRRL B-16283</strain>
    </source>
</reference>
<proteinExistence type="inferred from homology"/>
<dbReference type="Proteomes" id="UP000247118">
    <property type="component" value="Chromosome"/>
</dbReference>
<dbReference type="GO" id="GO:0018580">
    <property type="term" value="F:nitronate monooxygenase activity"/>
    <property type="evidence" value="ECO:0007669"/>
    <property type="project" value="InterPro"/>
</dbReference>
<dbReference type="SUPFAM" id="SSF51412">
    <property type="entry name" value="Inosine monophosphate dehydrogenase (IMPDH)"/>
    <property type="match status" value="1"/>
</dbReference>
<evidence type="ECO:0000256" key="3">
    <source>
        <dbReference type="ARBA" id="ARBA00022643"/>
    </source>
</evidence>
<evidence type="ECO:0000256" key="1">
    <source>
        <dbReference type="ARBA" id="ARBA00009881"/>
    </source>
</evidence>
<evidence type="ECO:0000256" key="4">
    <source>
        <dbReference type="ARBA" id="ARBA00023002"/>
    </source>
</evidence>
<dbReference type="CDD" id="cd04730">
    <property type="entry name" value="NPD_like"/>
    <property type="match status" value="1"/>
</dbReference>
<keyword evidence="5 6" id="KW-0503">Monooxygenase</keyword>